<dbReference type="RefSeq" id="WP_275570028.1">
    <property type="nucleotide sequence ID" value="NZ_JARGYC010000173.1"/>
</dbReference>
<dbReference type="InterPro" id="IPR025048">
    <property type="entry name" value="DUF3987"/>
</dbReference>
<reference evidence="2" key="1">
    <citation type="submission" date="2023-03" db="EMBL/GenBank/DDBJ databases">
        <title>Multiphase analysis and comparison of six strains from genera Psychromarinibacter, Lutimaribacter, and Maritimibacter, including a novel species: Psychromarinibacter sediminicola sp. nov.</title>
        <authorList>
            <person name="Wang Y.-H."/>
            <person name="Ye M.-Q."/>
            <person name="Du Z.-J."/>
        </authorList>
    </citation>
    <scope>NUCLEOTIDE SEQUENCE</scope>
    <source>
        <strain evidence="2">C21-152</strain>
    </source>
</reference>
<gene>
    <name evidence="2" type="ORF">P1J78_24710</name>
</gene>
<name>A0AAE3NX91_9RHOB</name>
<comment type="caution">
    <text evidence="2">The sequence shown here is derived from an EMBL/GenBank/DDBJ whole genome shotgun (WGS) entry which is preliminary data.</text>
</comment>
<protein>
    <submittedName>
        <fullName evidence="2">DUF3987 domain-containing protein</fullName>
    </submittedName>
</protein>
<sequence length="327" mass="35582">MSNTEAAILPFDAAAGWPDPDMTVIRPDRPPAPEMTDEDFQSVFGPWSDWIRTASEAKGAHPDYVALSLLVTASAAIGNARWAVPWDGWKEPPVLWGALIGNPSAGKSPALDAVLDPVRDIERDLAETYKTERAEWDAKSEMAAMVHSAWKSEAKAAITEGDTPPEKPADADPGPAPVRDRIRIADATTEKVADLLSSTWRGLLLCRDELSGWIGGMDRYNGGGDRPFWLEAYGGRAYCIDRKSSPDPITVEHLTIAVIGSTQPDKLESLLVKADDDGLLARFLTVYPEPLPPVRPTVLLDSETPTAALKRLRSLFPAVDETGHKRP</sequence>
<accession>A0AAE3NX91</accession>
<feature type="non-terminal residue" evidence="2">
    <location>
        <position position="327"/>
    </location>
</feature>
<dbReference type="Pfam" id="PF13148">
    <property type="entry name" value="DUF3987"/>
    <property type="match status" value="1"/>
</dbReference>
<evidence type="ECO:0000313" key="2">
    <source>
        <dbReference type="EMBL" id="MDF0603919.1"/>
    </source>
</evidence>
<organism evidence="2 3">
    <name type="scientific">Psychromarinibacter sediminicola</name>
    <dbReference type="NCBI Taxonomy" id="3033385"/>
    <lineage>
        <taxon>Bacteria</taxon>
        <taxon>Pseudomonadati</taxon>
        <taxon>Pseudomonadota</taxon>
        <taxon>Alphaproteobacteria</taxon>
        <taxon>Rhodobacterales</taxon>
        <taxon>Paracoccaceae</taxon>
        <taxon>Psychromarinibacter</taxon>
    </lineage>
</organism>
<dbReference type="EMBL" id="JARGYC010000173">
    <property type="protein sequence ID" value="MDF0603919.1"/>
    <property type="molecule type" value="Genomic_DNA"/>
</dbReference>
<evidence type="ECO:0000256" key="1">
    <source>
        <dbReference type="SAM" id="MobiDB-lite"/>
    </source>
</evidence>
<evidence type="ECO:0000313" key="3">
    <source>
        <dbReference type="Proteomes" id="UP001220964"/>
    </source>
</evidence>
<keyword evidence="3" id="KW-1185">Reference proteome</keyword>
<feature type="region of interest" description="Disordered" evidence="1">
    <location>
        <begin position="154"/>
        <end position="178"/>
    </location>
</feature>
<dbReference type="Proteomes" id="UP001220964">
    <property type="component" value="Unassembled WGS sequence"/>
</dbReference>
<dbReference type="AlphaFoldDB" id="A0AAE3NX91"/>
<proteinExistence type="predicted"/>